<proteinExistence type="predicted"/>
<reference evidence="1 2" key="1">
    <citation type="submission" date="2022-05" db="EMBL/GenBank/DDBJ databases">
        <authorList>
            <consortium name="Genoscope - CEA"/>
            <person name="William W."/>
        </authorList>
    </citation>
    <scope>NUCLEOTIDE SEQUENCE [LARGE SCALE GENOMIC DNA]</scope>
</reference>
<keyword evidence="2" id="KW-1185">Reference proteome</keyword>
<dbReference type="Proteomes" id="UP001159427">
    <property type="component" value="Unassembled WGS sequence"/>
</dbReference>
<name>A0ABN8LL60_9CNID</name>
<dbReference type="EMBL" id="CALNXI010000070">
    <property type="protein sequence ID" value="CAH3017757.1"/>
    <property type="molecule type" value="Genomic_DNA"/>
</dbReference>
<organism evidence="1 2">
    <name type="scientific">Porites evermanni</name>
    <dbReference type="NCBI Taxonomy" id="104178"/>
    <lineage>
        <taxon>Eukaryota</taxon>
        <taxon>Metazoa</taxon>
        <taxon>Cnidaria</taxon>
        <taxon>Anthozoa</taxon>
        <taxon>Hexacorallia</taxon>
        <taxon>Scleractinia</taxon>
        <taxon>Fungiina</taxon>
        <taxon>Poritidae</taxon>
        <taxon>Porites</taxon>
    </lineage>
</organism>
<evidence type="ECO:0000313" key="1">
    <source>
        <dbReference type="EMBL" id="CAH3017757.1"/>
    </source>
</evidence>
<evidence type="ECO:0000313" key="2">
    <source>
        <dbReference type="Proteomes" id="UP001159427"/>
    </source>
</evidence>
<comment type="caution">
    <text evidence="1">The sequence shown here is derived from an EMBL/GenBank/DDBJ whole genome shotgun (WGS) entry which is preliminary data.</text>
</comment>
<sequence>MLTRIFGPRKTSLITPKIVHTLIQLIKKQLASPKMRLLVFQSLSFIGLKSKMHSYVKDTGKNEKTAKGIRKYLIKKNIAHKDYKDTLQNNKQIYHTMKTVRSVCHQLGSYELRKISSLMVKLVMHMATTK</sequence>
<gene>
    <name evidence="1" type="ORF">PEVE_00039632</name>
</gene>
<accession>A0ABN8LL60</accession>
<protein>
    <submittedName>
        <fullName evidence="1">Uncharacterized protein</fullName>
    </submittedName>
</protein>